<name>A0AAD9WXV2_9ROSI</name>
<proteinExistence type="predicted"/>
<dbReference type="InterPro" id="IPR046960">
    <property type="entry name" value="PPR_At4g14850-like_plant"/>
</dbReference>
<dbReference type="PROSITE" id="PS51375">
    <property type="entry name" value="PPR"/>
    <property type="match status" value="1"/>
</dbReference>
<protein>
    <recommendedName>
        <fullName evidence="5">Pentatricopeptide repeat-containing protein</fullName>
    </recommendedName>
</protein>
<dbReference type="Gene3D" id="1.25.40.10">
    <property type="entry name" value="Tetratricopeptide repeat domain"/>
    <property type="match status" value="1"/>
</dbReference>
<evidence type="ECO:0008006" key="5">
    <source>
        <dbReference type="Google" id="ProtNLM"/>
    </source>
</evidence>
<dbReference type="EMBL" id="JANJYI010000006">
    <property type="protein sequence ID" value="KAK2646578.1"/>
    <property type="molecule type" value="Genomic_DNA"/>
</dbReference>
<dbReference type="InterPro" id="IPR011990">
    <property type="entry name" value="TPR-like_helical_dom_sf"/>
</dbReference>
<keyword evidence="1" id="KW-0677">Repeat</keyword>
<accession>A0AAD9WXV2</accession>
<gene>
    <name evidence="3" type="ORF">Ddye_021773</name>
</gene>
<dbReference type="AlphaFoldDB" id="A0AAD9WXV2"/>
<comment type="caution">
    <text evidence="3">The sequence shown here is derived from an EMBL/GenBank/DDBJ whole genome shotgun (WGS) entry which is preliminary data.</text>
</comment>
<dbReference type="GO" id="GO:0009451">
    <property type="term" value="P:RNA modification"/>
    <property type="evidence" value="ECO:0007669"/>
    <property type="project" value="InterPro"/>
</dbReference>
<evidence type="ECO:0000313" key="4">
    <source>
        <dbReference type="Proteomes" id="UP001280121"/>
    </source>
</evidence>
<keyword evidence="4" id="KW-1185">Reference proteome</keyword>
<dbReference type="Proteomes" id="UP001280121">
    <property type="component" value="Unassembled WGS sequence"/>
</dbReference>
<dbReference type="PANTHER" id="PTHR47926">
    <property type="entry name" value="PENTATRICOPEPTIDE REPEAT-CONTAINING PROTEIN"/>
    <property type="match status" value="1"/>
</dbReference>
<evidence type="ECO:0000256" key="1">
    <source>
        <dbReference type="ARBA" id="ARBA00022737"/>
    </source>
</evidence>
<organism evidence="3 4">
    <name type="scientific">Dipteronia dyeriana</name>
    <dbReference type="NCBI Taxonomy" id="168575"/>
    <lineage>
        <taxon>Eukaryota</taxon>
        <taxon>Viridiplantae</taxon>
        <taxon>Streptophyta</taxon>
        <taxon>Embryophyta</taxon>
        <taxon>Tracheophyta</taxon>
        <taxon>Spermatophyta</taxon>
        <taxon>Magnoliopsida</taxon>
        <taxon>eudicotyledons</taxon>
        <taxon>Gunneridae</taxon>
        <taxon>Pentapetalae</taxon>
        <taxon>rosids</taxon>
        <taxon>malvids</taxon>
        <taxon>Sapindales</taxon>
        <taxon>Sapindaceae</taxon>
        <taxon>Hippocastanoideae</taxon>
        <taxon>Acereae</taxon>
        <taxon>Dipteronia</taxon>
    </lineage>
</organism>
<reference evidence="3" key="1">
    <citation type="journal article" date="2023" name="Plant J.">
        <title>Genome sequences and population genomics provide insights into the demographic history, inbreeding, and mutation load of two 'living fossil' tree species of Dipteronia.</title>
        <authorList>
            <person name="Feng Y."/>
            <person name="Comes H.P."/>
            <person name="Chen J."/>
            <person name="Zhu S."/>
            <person name="Lu R."/>
            <person name="Zhang X."/>
            <person name="Li P."/>
            <person name="Qiu J."/>
            <person name="Olsen K.M."/>
            <person name="Qiu Y."/>
        </authorList>
    </citation>
    <scope>NUCLEOTIDE SEQUENCE</scope>
    <source>
        <strain evidence="3">KIB01</strain>
    </source>
</reference>
<dbReference type="InterPro" id="IPR002885">
    <property type="entry name" value="PPR_rpt"/>
</dbReference>
<evidence type="ECO:0000256" key="2">
    <source>
        <dbReference type="PROSITE-ProRule" id="PRU00708"/>
    </source>
</evidence>
<feature type="repeat" description="PPR" evidence="2">
    <location>
        <begin position="9"/>
        <end position="43"/>
    </location>
</feature>
<dbReference type="GO" id="GO:0003723">
    <property type="term" value="F:RNA binding"/>
    <property type="evidence" value="ECO:0007669"/>
    <property type="project" value="InterPro"/>
</dbReference>
<sequence>MVASGTKPDKATFISLLITCSHSGFIEKGREIFESMRSIDGLPYEIEHVSCIVDILGRARYLTEAK</sequence>
<evidence type="ECO:0000313" key="3">
    <source>
        <dbReference type="EMBL" id="KAK2646578.1"/>
    </source>
</evidence>